<organism evidence="5 6">
    <name type="scientific">Aquatica leii</name>
    <dbReference type="NCBI Taxonomy" id="1421715"/>
    <lineage>
        <taxon>Eukaryota</taxon>
        <taxon>Metazoa</taxon>
        <taxon>Ecdysozoa</taxon>
        <taxon>Arthropoda</taxon>
        <taxon>Hexapoda</taxon>
        <taxon>Insecta</taxon>
        <taxon>Pterygota</taxon>
        <taxon>Neoptera</taxon>
        <taxon>Endopterygota</taxon>
        <taxon>Coleoptera</taxon>
        <taxon>Polyphaga</taxon>
        <taxon>Elateriformia</taxon>
        <taxon>Elateroidea</taxon>
        <taxon>Lampyridae</taxon>
        <taxon>Luciolinae</taxon>
        <taxon>Aquatica</taxon>
    </lineage>
</organism>
<reference evidence="6" key="1">
    <citation type="submission" date="2023-01" db="EMBL/GenBank/DDBJ databases">
        <title>Key to firefly adult light organ development and bioluminescence: homeobox transcription factors regulate luciferase expression and transportation to peroxisome.</title>
        <authorList>
            <person name="Fu X."/>
        </authorList>
    </citation>
    <scope>NUCLEOTIDE SEQUENCE [LARGE SCALE GENOMIC DNA]</scope>
</reference>
<dbReference type="GO" id="GO:0006281">
    <property type="term" value="P:DNA repair"/>
    <property type="evidence" value="ECO:0007669"/>
    <property type="project" value="UniProtKB-ARBA"/>
</dbReference>
<dbReference type="Pfam" id="PF05225">
    <property type="entry name" value="HTH_psq"/>
    <property type="match status" value="1"/>
</dbReference>
<dbReference type="AlphaFoldDB" id="A0AAN7PFM6"/>
<accession>A0AAN7PFM6</accession>
<feature type="compositionally biased region" description="Basic residues" evidence="2">
    <location>
        <begin position="218"/>
        <end position="229"/>
    </location>
</feature>
<evidence type="ECO:0000313" key="5">
    <source>
        <dbReference type="EMBL" id="KAK4887515.1"/>
    </source>
</evidence>
<evidence type="ECO:0008006" key="7">
    <source>
        <dbReference type="Google" id="ProtNLM"/>
    </source>
</evidence>
<feature type="region of interest" description="Disordered" evidence="2">
    <location>
        <begin position="315"/>
        <end position="366"/>
    </location>
</feature>
<evidence type="ECO:0000259" key="4">
    <source>
        <dbReference type="Pfam" id="PF09588"/>
    </source>
</evidence>
<dbReference type="SUPFAM" id="SSF46689">
    <property type="entry name" value="Homeodomain-like"/>
    <property type="match status" value="1"/>
</dbReference>
<feature type="compositionally biased region" description="Polar residues" evidence="2">
    <location>
        <begin position="339"/>
        <end position="348"/>
    </location>
</feature>
<dbReference type="EMBL" id="JARPUR010000001">
    <property type="protein sequence ID" value="KAK4887515.1"/>
    <property type="molecule type" value="Genomic_DNA"/>
</dbReference>
<dbReference type="Proteomes" id="UP001353858">
    <property type="component" value="Unassembled WGS sequence"/>
</dbReference>
<name>A0AAN7PFM6_9COLE</name>
<dbReference type="InterPro" id="IPR009057">
    <property type="entry name" value="Homeodomain-like_sf"/>
</dbReference>
<dbReference type="InterPro" id="IPR011604">
    <property type="entry name" value="PDDEXK-like_dom_sf"/>
</dbReference>
<feature type="compositionally biased region" description="Basic and acidic residues" evidence="2">
    <location>
        <begin position="240"/>
        <end position="251"/>
    </location>
</feature>
<dbReference type="Gene3D" id="3.90.320.10">
    <property type="match status" value="1"/>
</dbReference>
<dbReference type="InterPro" id="IPR007889">
    <property type="entry name" value="HTH_Psq"/>
</dbReference>
<feature type="domain" description="HTH psq-type" evidence="3">
    <location>
        <begin position="273"/>
        <end position="312"/>
    </location>
</feature>
<keyword evidence="6" id="KW-1185">Reference proteome</keyword>
<dbReference type="PANTHER" id="PTHR46609:SF8">
    <property type="entry name" value="YQAJ VIRAL RECOMBINASE DOMAIN-CONTAINING PROTEIN"/>
    <property type="match status" value="1"/>
</dbReference>
<protein>
    <recommendedName>
        <fullName evidence="7">HTH psq-type domain-containing protein</fullName>
    </recommendedName>
</protein>
<evidence type="ECO:0000256" key="2">
    <source>
        <dbReference type="SAM" id="MobiDB-lite"/>
    </source>
</evidence>
<dbReference type="PANTHER" id="PTHR46609">
    <property type="entry name" value="EXONUCLEASE, PHAGE-TYPE/RECB, C-TERMINAL DOMAIN-CONTAINING PROTEIN"/>
    <property type="match status" value="1"/>
</dbReference>
<comment type="caution">
    <text evidence="5">The sequence shown here is derived from an EMBL/GenBank/DDBJ whole genome shotgun (WGS) entry which is preliminary data.</text>
</comment>
<dbReference type="Pfam" id="PF09588">
    <property type="entry name" value="YqaJ"/>
    <property type="match status" value="1"/>
</dbReference>
<feature type="region of interest" description="Disordered" evidence="2">
    <location>
        <begin position="216"/>
        <end position="251"/>
    </location>
</feature>
<dbReference type="InterPro" id="IPR019080">
    <property type="entry name" value="YqaJ_viral_recombinase"/>
</dbReference>
<proteinExistence type="predicted"/>
<sequence length="460" mass="51871">MTIDQFENPMWLIMRKHRLTASNFGRIIKAAKSSKFPPSLFKSLTGSYNLNGIKQIQYGRNNEKNALEKFETQFNLKINKTGLHLHPCGYLGASPDGLAGNHNIESDDEDIDENDLDTRDMPSDVAGELEIRVAENSDSESSDVEEEPLPIRSRTLDLPKWKKADDVFLNTEPINCINLSHTPPVLLPKIVRIQETESTIATPPGFSPEIVRPFPKAAQRKTRGSRTKKSTIYTDTPENEAVRKKHEDKERRLKAKQIMVRTYVRKTDRQGWSEESMRQAIDEVLQKRMGLRKTALEYHVPQSTLERKVKRFREAEAADTPPPVKCTAETTDKPMTPLEDTTNTINYVPTSNTPPSSSTNNPSSSNYKRLVVNAETSKPSSNTDLAKRIIVSNKEKFNPESPSSLGCSSWNKESNGEARSTTFLISPEQILPIPHVGNTNKTRKFRKRGKTAILTVSLQK</sequence>
<dbReference type="InterPro" id="IPR011335">
    <property type="entry name" value="Restrct_endonuc-II-like"/>
</dbReference>
<comment type="subcellular location">
    <subcellularLocation>
        <location evidence="1">Nucleus</location>
    </subcellularLocation>
</comment>
<gene>
    <name evidence="5" type="ORF">RN001_003786</name>
</gene>
<evidence type="ECO:0000313" key="6">
    <source>
        <dbReference type="Proteomes" id="UP001353858"/>
    </source>
</evidence>
<feature type="compositionally biased region" description="Low complexity" evidence="2">
    <location>
        <begin position="349"/>
        <end position="366"/>
    </location>
</feature>
<dbReference type="SUPFAM" id="SSF52980">
    <property type="entry name" value="Restriction endonuclease-like"/>
    <property type="match status" value="1"/>
</dbReference>
<evidence type="ECO:0000259" key="3">
    <source>
        <dbReference type="Pfam" id="PF05225"/>
    </source>
</evidence>
<dbReference type="CDD" id="cd22343">
    <property type="entry name" value="PDDEXK_lambda_exonuclease-like"/>
    <property type="match status" value="1"/>
</dbReference>
<dbReference type="GO" id="GO:0005634">
    <property type="term" value="C:nucleus"/>
    <property type="evidence" value="ECO:0007669"/>
    <property type="project" value="UniProtKB-SubCell"/>
</dbReference>
<dbReference type="GO" id="GO:0003677">
    <property type="term" value="F:DNA binding"/>
    <property type="evidence" value="ECO:0007669"/>
    <property type="project" value="InterPro"/>
</dbReference>
<feature type="domain" description="YqaJ viral recombinase" evidence="4">
    <location>
        <begin position="11"/>
        <end position="105"/>
    </location>
</feature>
<evidence type="ECO:0000256" key="1">
    <source>
        <dbReference type="ARBA" id="ARBA00004123"/>
    </source>
</evidence>
<dbReference type="InterPro" id="IPR051703">
    <property type="entry name" value="NF-kappa-B_Signaling_Reg"/>
</dbReference>
<dbReference type="Gene3D" id="1.10.10.60">
    <property type="entry name" value="Homeodomain-like"/>
    <property type="match status" value="1"/>
</dbReference>